<comment type="function">
    <text evidence="5">Plays a key role in early steps of protein N-linked glycosylation by being involved in the conversion of polyprenol into dolichol. Acts as a polyprenal reductase that mediates the reduction of polyprenal into dolichal in a NADP-dependent mechanism. Dolichols are required for the synthesis of dolichol-linked monosaccharides and the oligosaccharide precursor used for N-glycosylation.</text>
</comment>
<evidence type="ECO:0000256" key="2">
    <source>
        <dbReference type="ARBA" id="ARBA00022692"/>
    </source>
</evidence>
<dbReference type="PANTHER" id="PTHR14624:SF0">
    <property type="entry name" value="POLYPRENOL REDUCTASE"/>
    <property type="match status" value="1"/>
</dbReference>
<dbReference type="GO" id="GO:0006488">
    <property type="term" value="P:dolichol-linked oligosaccharide biosynthetic process"/>
    <property type="evidence" value="ECO:0007669"/>
    <property type="project" value="UniProtKB-UniRule"/>
</dbReference>
<evidence type="ECO:0000256" key="5">
    <source>
        <dbReference type="RuleBase" id="RU367081"/>
    </source>
</evidence>
<keyword evidence="3 5" id="KW-1133">Transmembrane helix</keyword>
<dbReference type="GO" id="GO:0102389">
    <property type="term" value="F:polyprenol reductase activity"/>
    <property type="evidence" value="ECO:0007669"/>
    <property type="project" value="UniProtKB-UniRule"/>
</dbReference>
<feature type="domain" description="3-oxo-5-alpha-steroid 4-dehydrogenase C-terminal" evidence="6">
    <location>
        <begin position="162"/>
        <end position="281"/>
    </location>
</feature>
<evidence type="ECO:0000256" key="4">
    <source>
        <dbReference type="ARBA" id="ARBA00023136"/>
    </source>
</evidence>
<dbReference type="RefSeq" id="XP_025343475.1">
    <property type="nucleotide sequence ID" value="XM_025488708.1"/>
</dbReference>
<dbReference type="InterPro" id="IPR039698">
    <property type="entry name" value="Dfg10/SRD5A3"/>
</dbReference>
<comment type="pathway">
    <text evidence="5">Protein modification; protein glycosylation.</text>
</comment>
<dbReference type="AlphaFoldDB" id="A0A2V1AXG7"/>
<feature type="transmembrane region" description="Helical" evidence="5">
    <location>
        <begin position="171"/>
        <end position="187"/>
    </location>
</feature>
<gene>
    <name evidence="7" type="ORF">CXQ85_005106</name>
</gene>
<accession>A0A2V1AXG7</accession>
<dbReference type="VEuPathDB" id="FungiDB:CXQ85_005106"/>
<keyword evidence="5" id="KW-0256">Endoplasmic reticulum</keyword>
<organism evidence="7 8">
    <name type="scientific">Candidozyma haemuli</name>
    <dbReference type="NCBI Taxonomy" id="45357"/>
    <lineage>
        <taxon>Eukaryota</taxon>
        <taxon>Fungi</taxon>
        <taxon>Dikarya</taxon>
        <taxon>Ascomycota</taxon>
        <taxon>Saccharomycotina</taxon>
        <taxon>Pichiomycetes</taxon>
        <taxon>Metschnikowiaceae</taxon>
        <taxon>Candidozyma</taxon>
    </lineage>
</organism>
<dbReference type="GO" id="GO:0160198">
    <property type="term" value="F:polyprenal reductase activity"/>
    <property type="evidence" value="ECO:0007669"/>
    <property type="project" value="UniProtKB-EC"/>
</dbReference>
<evidence type="ECO:0000256" key="3">
    <source>
        <dbReference type="ARBA" id="ARBA00022989"/>
    </source>
</evidence>
<feature type="transmembrane region" description="Helical" evidence="5">
    <location>
        <begin position="140"/>
        <end position="159"/>
    </location>
</feature>
<evidence type="ECO:0000256" key="1">
    <source>
        <dbReference type="ARBA" id="ARBA00004127"/>
    </source>
</evidence>
<dbReference type="GeneID" id="37010436"/>
<feature type="transmembrane region" description="Helical" evidence="5">
    <location>
        <begin position="242"/>
        <end position="263"/>
    </location>
</feature>
<dbReference type="PROSITE" id="PS50244">
    <property type="entry name" value="S5A_REDUCTASE"/>
    <property type="match status" value="1"/>
</dbReference>
<dbReference type="GO" id="GO:0016095">
    <property type="term" value="P:polyprenol catabolic process"/>
    <property type="evidence" value="ECO:0007669"/>
    <property type="project" value="UniProtKB-UniRule"/>
</dbReference>
<dbReference type="UniPathway" id="UPA00378"/>
<dbReference type="OrthoDB" id="541710at2759"/>
<keyword evidence="5" id="KW-0521">NADP</keyword>
<feature type="transmembrane region" description="Helical" evidence="5">
    <location>
        <begin position="17"/>
        <end position="36"/>
    </location>
</feature>
<comment type="caution">
    <text evidence="7">The sequence shown here is derived from an EMBL/GenBank/DDBJ whole genome shotgun (WGS) entry which is preliminary data.</text>
</comment>
<dbReference type="EC" id="1.3.1.94" evidence="5"/>
<dbReference type="PANTHER" id="PTHR14624">
    <property type="entry name" value="DFG10 PROTEIN"/>
    <property type="match status" value="1"/>
</dbReference>
<dbReference type="Pfam" id="PF02544">
    <property type="entry name" value="Steroid_dh"/>
    <property type="match status" value="1"/>
</dbReference>
<dbReference type="STRING" id="45357.A0A2V1AXG7"/>
<keyword evidence="5" id="KW-0560">Oxidoreductase</keyword>
<comment type="similarity">
    <text evidence="5">Belongs to the steroid 5-alpha reductase family. Polyprenal reductase subfamily.</text>
</comment>
<name>A0A2V1AXG7_9ASCO</name>
<evidence type="ECO:0000259" key="6">
    <source>
        <dbReference type="Pfam" id="PF02544"/>
    </source>
</evidence>
<dbReference type="GO" id="GO:0005789">
    <property type="term" value="C:endoplasmic reticulum membrane"/>
    <property type="evidence" value="ECO:0007669"/>
    <property type="project" value="UniProtKB-SubCell"/>
</dbReference>
<dbReference type="EMBL" id="PKFO01000008">
    <property type="protein sequence ID" value="PVH22535.1"/>
    <property type="molecule type" value="Genomic_DNA"/>
</dbReference>
<keyword evidence="2 5" id="KW-0812">Transmembrane</keyword>
<sequence>MVIDDWKNYTYGWDPRLVISAVFVAVSANIIVFYIFPQFNTLLKYGKTAQQKQVGSDTPFEKAIEWFSSLRVPKSWFAHYYVFYSVLQWSQVYYIWSQNLPVTKNTVIWALLTLQATRRAVESYTLTEWSSKSKMHFTHYLVGLLYYLGISSNCFLGLLDNREHIQWSWQYPVLVVIFLAFSIDQFLNHKHLASLVKYSVPTFNFFKLVSCAHYFDEIFLYLTILLLSLVQQPYTVPDWNFLGSWIFVITNLSVSALGTKAYYKEKFDNYDVKYAIVPYIL</sequence>
<keyword evidence="4 5" id="KW-0472">Membrane</keyword>
<comment type="subcellular location">
    <subcellularLocation>
        <location evidence="1">Endomembrane system</location>
        <topology evidence="1">Multi-pass membrane protein</topology>
    </subcellularLocation>
    <subcellularLocation>
        <location evidence="5">Endoplasmic reticulum membrane</location>
    </subcellularLocation>
</comment>
<proteinExistence type="inferred from homology"/>
<dbReference type="GO" id="GO:0003865">
    <property type="term" value="F:3-oxo-5-alpha-steroid 4-dehydrogenase activity"/>
    <property type="evidence" value="ECO:0007669"/>
    <property type="project" value="TreeGrafter"/>
</dbReference>
<reference evidence="7 8" key="1">
    <citation type="submission" date="2017-12" db="EMBL/GenBank/DDBJ databases">
        <title>Genome Sequence of a Multidrug-Resistant Candida haemulonii Isolate from a Patient with Chronic Leg Ulcers in Israel.</title>
        <authorList>
            <person name="Chow N.A."/>
            <person name="Gade L."/>
            <person name="Batra D."/>
            <person name="Rowe L.A."/>
            <person name="Ben-Ami R."/>
            <person name="Loparev V.N."/>
            <person name="Litvintseva A.P."/>
        </authorList>
    </citation>
    <scope>NUCLEOTIDE SEQUENCE [LARGE SCALE GENOMIC DNA]</scope>
    <source>
        <strain evidence="7 8">B11899</strain>
    </source>
</reference>
<dbReference type="Proteomes" id="UP000244309">
    <property type="component" value="Unassembled WGS sequence"/>
</dbReference>
<evidence type="ECO:0000313" key="7">
    <source>
        <dbReference type="EMBL" id="PVH22535.1"/>
    </source>
</evidence>
<keyword evidence="8" id="KW-1185">Reference proteome</keyword>
<comment type="catalytic activity">
    <reaction evidence="5">
        <text>a di-trans,poly-cis-dolichal + NADP(+) = a di-trans,poly-cis-polyprenal + NADPH + H(+)</text>
        <dbReference type="Rhea" id="RHEA:80727"/>
        <dbReference type="Rhea" id="RHEA-COMP:19536"/>
        <dbReference type="Rhea" id="RHEA-COMP:19537"/>
        <dbReference type="ChEBI" id="CHEBI:15378"/>
        <dbReference type="ChEBI" id="CHEBI:57783"/>
        <dbReference type="ChEBI" id="CHEBI:58349"/>
        <dbReference type="ChEBI" id="CHEBI:231623"/>
        <dbReference type="ChEBI" id="CHEBI:231637"/>
        <dbReference type="EC" id="1.3.1.94"/>
    </reaction>
    <physiologicalReaction direction="right-to-left" evidence="5">
        <dbReference type="Rhea" id="RHEA:80729"/>
    </physiologicalReaction>
</comment>
<feature type="transmembrane region" description="Helical" evidence="5">
    <location>
        <begin position="208"/>
        <end position="230"/>
    </location>
</feature>
<evidence type="ECO:0000313" key="8">
    <source>
        <dbReference type="Proteomes" id="UP000244309"/>
    </source>
</evidence>
<dbReference type="InterPro" id="IPR001104">
    <property type="entry name" value="3-oxo-5_a-steroid_4-DH_C"/>
</dbReference>
<protein>
    <recommendedName>
        <fullName evidence="5">Polyprenal reductase</fullName>
        <ecNumber evidence="5">1.3.1.94</ecNumber>
    </recommendedName>
</protein>